<protein>
    <recommendedName>
        <fullName evidence="2">Bacterial surface antigen (D15) domain-containing protein</fullName>
    </recommendedName>
</protein>
<reference evidence="1" key="1">
    <citation type="submission" date="2018-06" db="EMBL/GenBank/DDBJ databases">
        <authorList>
            <person name="Zhirakovskaya E."/>
        </authorList>
    </citation>
    <scope>NUCLEOTIDE SEQUENCE</scope>
</reference>
<sequence length="414" mass="46246">MSLSKILLVMSLILSCHIVVADIITRELGIENGEPEAYVFPYGFASESMGYVVGAAGGISGFPQEQNSLVTTALVSTEGAMALYAFFNDYQFSEHKHLFLDMSVGLGKFPQQRAYVDAIDSANQPSAGSNDSSENNFFYADGLSNWIEVDFKYVLNIGNGKYNPVNIYTLSEGLLVGGASGGEIFNPFKSGRTYIQASFFHHNRDYDVDTSSPLSTTGIAVSAKYDNTDFPVSPSKGSIIDVGLKYDLGLGRNREWLVGEIEYSKFVKLPVNDFIEQQVLAFNAWTASTFSDERPPYYYGVTLGGLYRLRAYPIERFHDDSAVYYSTEYRVIPASDLLRKLTFLEFAGLQWWEIAVFYEIGRVAPSWDIAELHRDMKSDMGLSLRVMASNNIGRLDFAWSDEDAAVWLMYGRPF</sequence>
<dbReference type="PROSITE" id="PS51257">
    <property type="entry name" value="PROKAR_LIPOPROTEIN"/>
    <property type="match status" value="1"/>
</dbReference>
<name>A0A3B0Y510_9ZZZZ</name>
<accession>A0A3B0Y510</accession>
<evidence type="ECO:0008006" key="2">
    <source>
        <dbReference type="Google" id="ProtNLM"/>
    </source>
</evidence>
<dbReference type="EMBL" id="UOFI01000041">
    <property type="protein sequence ID" value="VAW63486.1"/>
    <property type="molecule type" value="Genomic_DNA"/>
</dbReference>
<evidence type="ECO:0000313" key="1">
    <source>
        <dbReference type="EMBL" id="VAW63486.1"/>
    </source>
</evidence>
<organism evidence="1">
    <name type="scientific">hydrothermal vent metagenome</name>
    <dbReference type="NCBI Taxonomy" id="652676"/>
    <lineage>
        <taxon>unclassified sequences</taxon>
        <taxon>metagenomes</taxon>
        <taxon>ecological metagenomes</taxon>
    </lineage>
</organism>
<dbReference type="AlphaFoldDB" id="A0A3B0Y510"/>
<dbReference type="Gene3D" id="2.40.160.50">
    <property type="entry name" value="membrane protein fhac: a member of the omp85/tpsb transporter family"/>
    <property type="match status" value="1"/>
</dbReference>
<gene>
    <name evidence="1" type="ORF">MNBD_GAMMA09-836</name>
</gene>
<proteinExistence type="predicted"/>